<protein>
    <recommendedName>
        <fullName evidence="6">G-protein coupled receptors family 1 profile domain-containing protein</fullName>
    </recommendedName>
</protein>
<dbReference type="InterPro" id="IPR017452">
    <property type="entry name" value="GPCR_Rhodpsn_7TM"/>
</dbReference>
<evidence type="ECO:0000256" key="1">
    <source>
        <dbReference type="ARBA" id="ARBA00004370"/>
    </source>
</evidence>
<dbReference type="PANTHER" id="PTHR22718">
    <property type="entry name" value="SERPENTINE RECEPTOR, CLASS X"/>
    <property type="match status" value="1"/>
</dbReference>
<dbReference type="Pfam" id="PF10323">
    <property type="entry name" value="7TM_GPCR_Srv"/>
    <property type="match status" value="1"/>
</dbReference>
<dbReference type="GeneID" id="25355225"/>
<evidence type="ECO:0000256" key="3">
    <source>
        <dbReference type="ARBA" id="ARBA00022989"/>
    </source>
</evidence>
<comment type="subcellular location">
    <subcellularLocation>
        <location evidence="1">Membrane</location>
    </subcellularLocation>
</comment>
<feature type="transmembrane region" description="Helical" evidence="5">
    <location>
        <begin position="71"/>
        <end position="99"/>
    </location>
</feature>
<dbReference type="PROSITE" id="PS50262">
    <property type="entry name" value="G_PROTEIN_RECEP_F1_2"/>
    <property type="match status" value="1"/>
</dbReference>
<evidence type="ECO:0000256" key="5">
    <source>
        <dbReference type="SAM" id="Phobius"/>
    </source>
</evidence>
<dbReference type="PANTHER" id="PTHR22718:SF25">
    <property type="entry name" value="G-PROTEIN COUPLED RECEPTORS FAMILY 1 PROFILE DOMAIN-CONTAINING PROTEIN"/>
    <property type="match status" value="1"/>
</dbReference>
<keyword evidence="4 5" id="KW-0472">Membrane</keyword>
<dbReference type="CTD" id="25355225"/>
<accession>W2SLL9</accession>
<reference evidence="8" key="1">
    <citation type="journal article" date="2014" name="Nat. Genet.">
        <title>Genome of the human hookworm Necator americanus.</title>
        <authorList>
            <person name="Tang Y.T."/>
            <person name="Gao X."/>
            <person name="Rosa B.A."/>
            <person name="Abubucker S."/>
            <person name="Hallsworth-Pepin K."/>
            <person name="Martin J."/>
            <person name="Tyagi R."/>
            <person name="Heizer E."/>
            <person name="Zhang X."/>
            <person name="Bhonagiri-Palsikar V."/>
            <person name="Minx P."/>
            <person name="Warren W.C."/>
            <person name="Wang Q."/>
            <person name="Zhan B."/>
            <person name="Hotez P.J."/>
            <person name="Sternberg P.W."/>
            <person name="Dougall A."/>
            <person name="Gaze S.T."/>
            <person name="Mulvenna J."/>
            <person name="Sotillo J."/>
            <person name="Ranganathan S."/>
            <person name="Rabelo E.M."/>
            <person name="Wilson R.K."/>
            <person name="Felgner P.L."/>
            <person name="Bethony J."/>
            <person name="Hawdon J.M."/>
            <person name="Gasser R.B."/>
            <person name="Loukas A."/>
            <person name="Mitreva M."/>
        </authorList>
    </citation>
    <scope>NUCLEOTIDE SEQUENCE [LARGE SCALE GENOMIC DNA]</scope>
</reference>
<dbReference type="InterPro" id="IPR019426">
    <property type="entry name" value="7TM_GPCR_serpentine_rcpt_Srv"/>
</dbReference>
<feature type="transmembrane region" description="Helical" evidence="5">
    <location>
        <begin position="29"/>
        <end position="50"/>
    </location>
</feature>
<evidence type="ECO:0000313" key="7">
    <source>
        <dbReference type="EMBL" id="ETN69632.1"/>
    </source>
</evidence>
<gene>
    <name evidence="7" type="ORF">NECAME_15199</name>
</gene>
<feature type="transmembrane region" description="Helical" evidence="5">
    <location>
        <begin position="119"/>
        <end position="146"/>
    </location>
</feature>
<organism evidence="7 8">
    <name type="scientific">Necator americanus</name>
    <name type="common">Human hookworm</name>
    <dbReference type="NCBI Taxonomy" id="51031"/>
    <lineage>
        <taxon>Eukaryota</taxon>
        <taxon>Metazoa</taxon>
        <taxon>Ecdysozoa</taxon>
        <taxon>Nematoda</taxon>
        <taxon>Chromadorea</taxon>
        <taxon>Rhabditida</taxon>
        <taxon>Rhabditina</taxon>
        <taxon>Rhabditomorpha</taxon>
        <taxon>Strongyloidea</taxon>
        <taxon>Ancylostomatidae</taxon>
        <taxon>Bunostominae</taxon>
        <taxon>Necator</taxon>
    </lineage>
</organism>
<dbReference type="GO" id="GO:0016020">
    <property type="term" value="C:membrane"/>
    <property type="evidence" value="ECO:0007669"/>
    <property type="project" value="UniProtKB-SubCell"/>
</dbReference>
<dbReference type="EMBL" id="KI669072">
    <property type="protein sequence ID" value="ETN69632.1"/>
    <property type="molecule type" value="Genomic_DNA"/>
</dbReference>
<dbReference type="KEGG" id="nai:NECAME_15199"/>
<dbReference type="SUPFAM" id="SSF81321">
    <property type="entry name" value="Family A G protein-coupled receptor-like"/>
    <property type="match status" value="1"/>
</dbReference>
<dbReference type="Proteomes" id="UP000053676">
    <property type="component" value="Unassembled WGS sequence"/>
</dbReference>
<dbReference type="AlphaFoldDB" id="W2SLL9"/>
<evidence type="ECO:0000256" key="4">
    <source>
        <dbReference type="ARBA" id="ARBA00023136"/>
    </source>
</evidence>
<feature type="domain" description="G-protein coupled receptors family 1 profile" evidence="6">
    <location>
        <begin position="1"/>
        <end position="105"/>
    </location>
</feature>
<keyword evidence="8" id="KW-1185">Reference proteome</keyword>
<proteinExistence type="predicted"/>
<keyword evidence="3 5" id="KW-1133">Transmembrane helix</keyword>
<name>W2SLL9_NECAM</name>
<keyword evidence="2 5" id="KW-0812">Transmembrane</keyword>
<evidence type="ECO:0000256" key="2">
    <source>
        <dbReference type="ARBA" id="ARBA00022692"/>
    </source>
</evidence>
<dbReference type="Gene3D" id="1.20.1070.10">
    <property type="entry name" value="Rhodopsin 7-helix transmembrane proteins"/>
    <property type="match status" value="1"/>
</dbReference>
<dbReference type="OrthoDB" id="10538673at2759"/>
<evidence type="ECO:0000313" key="8">
    <source>
        <dbReference type="Proteomes" id="UP000053676"/>
    </source>
</evidence>
<evidence type="ECO:0000259" key="6">
    <source>
        <dbReference type="PROSITE" id="PS50262"/>
    </source>
</evidence>
<sequence>MCFIFLMALNRFAVFVLKPLEKAFTQKNVTYSILLTWLLVIAFFIVKVDFGPIRMKKSANWGIKDFFIRRHVGMTVIILIGYIVPIAILLIYIAIYAYIRKRRSSVELAKSDKNDIALLWQGFILAVSLFVGIMWTISVILLVCVVEQGTANCFDSLSDLPNLEELEACANVPTADIRSCVDDYMEVVSANPTTGIGPLLDPDVLEAAVNCRVKYSAKHG</sequence>